<dbReference type="Proteomes" id="UP001162907">
    <property type="component" value="Chromosome"/>
</dbReference>
<accession>A0ABY3PUC1</accession>
<evidence type="ECO:0000313" key="1">
    <source>
        <dbReference type="EMBL" id="UFP97526.1"/>
    </source>
</evidence>
<proteinExistence type="predicted"/>
<reference evidence="1 2" key="1">
    <citation type="journal article" date="2022" name="Int. J. Syst. Evol. Microbiol.">
        <title>Pseudomonas fitomaticsae sp. nov., isolated at Marimurtra Botanical Garden in Blanes, Catalonia, Spain.</title>
        <authorList>
            <person name="Atanasov K.E."/>
            <person name="Galbis D.M."/>
            <person name="Cornado D."/>
            <person name="Serpico A."/>
            <person name="Sanchez G."/>
            <person name="Bosch M."/>
            <person name="Ferrer A."/>
            <person name="Altabella T."/>
        </authorList>
    </citation>
    <scope>NUCLEOTIDE SEQUENCE [LARGE SCALE GENOMIC DNA]</scope>
    <source>
        <strain evidence="1 2">FIT81</strain>
    </source>
</reference>
<evidence type="ECO:0000313" key="2">
    <source>
        <dbReference type="Proteomes" id="UP001162907"/>
    </source>
</evidence>
<keyword evidence="2" id="KW-1185">Reference proteome</keyword>
<protein>
    <submittedName>
        <fullName evidence="1">Uncharacterized protein</fullName>
    </submittedName>
</protein>
<dbReference type="RefSeq" id="WP_230731072.1">
    <property type="nucleotide sequence ID" value="NZ_CP075567.1"/>
</dbReference>
<dbReference type="EMBL" id="CP075567">
    <property type="protein sequence ID" value="UFP97526.1"/>
    <property type="molecule type" value="Genomic_DNA"/>
</dbReference>
<sequence length="155" mass="17170">MNALVNPQIRSVNSFTAKVLRNGDTEDFNAKFFTLELKDLPDLGGRYWVFSAEYTVKVDENRVDKKTITLALPEESSSGEFFIPDDPKGLHIDYTDTSDPEPYIHTATKGTVILTLGYKGDELSNLSGKMDIIVSDTDGQSFMISGDLTYSTSVI</sequence>
<name>A0ABY3PUC1_9PSED</name>
<organism evidence="1 2">
    <name type="scientific">Pseudomonas fitomaticsae</name>
    <dbReference type="NCBI Taxonomy" id="2837969"/>
    <lineage>
        <taxon>Bacteria</taxon>
        <taxon>Pseudomonadati</taxon>
        <taxon>Pseudomonadota</taxon>
        <taxon>Gammaproteobacteria</taxon>
        <taxon>Pseudomonadales</taxon>
        <taxon>Pseudomonadaceae</taxon>
        <taxon>Pseudomonas</taxon>
    </lineage>
</organism>
<gene>
    <name evidence="1" type="ORF">KJY40_15750</name>
</gene>